<protein>
    <submittedName>
        <fullName evidence="1">Uncharacterized protein</fullName>
    </submittedName>
</protein>
<dbReference type="EMBL" id="QGDO01000004">
    <property type="protein sequence ID" value="PWJ40805.1"/>
    <property type="molecule type" value="Genomic_DNA"/>
</dbReference>
<sequence>MKANLYLFICMCIGFACTKQAYKIVTDNEYELVEEEKTLVKQTIKKVNKSDGRAVAVLTKYYNYNNDLRVKLLTGLTKEQGLSDFQLDSLYYDEQGNTIRKVNFLFKKGRWVKASILEKKYDDKQQLIYESKEGAKGILIVKNEKYHRYNLEGKLISTSEMECTPTTGCDSLSKVEYVYSTQEQPDTVFNYIWKEDNWKLVSE</sequence>
<evidence type="ECO:0000313" key="1">
    <source>
        <dbReference type="EMBL" id="PWJ40805.1"/>
    </source>
</evidence>
<accession>A0A315Z8C1</accession>
<evidence type="ECO:0000313" key="2">
    <source>
        <dbReference type="Proteomes" id="UP000245535"/>
    </source>
</evidence>
<dbReference type="PROSITE" id="PS51257">
    <property type="entry name" value="PROKAR_LIPOPROTEIN"/>
    <property type="match status" value="1"/>
</dbReference>
<keyword evidence="2" id="KW-1185">Reference proteome</keyword>
<gene>
    <name evidence="1" type="ORF">BC781_10464</name>
</gene>
<proteinExistence type="predicted"/>
<reference evidence="1 2" key="1">
    <citation type="submission" date="2018-03" db="EMBL/GenBank/DDBJ databases">
        <title>Genomic Encyclopedia of Archaeal and Bacterial Type Strains, Phase II (KMG-II): from individual species to whole genera.</title>
        <authorList>
            <person name="Goeker M."/>
        </authorList>
    </citation>
    <scope>NUCLEOTIDE SEQUENCE [LARGE SCALE GENOMIC DNA]</scope>
    <source>
        <strain evidence="1 2">DSM 28229</strain>
    </source>
</reference>
<comment type="caution">
    <text evidence="1">The sequence shown here is derived from an EMBL/GenBank/DDBJ whole genome shotgun (WGS) entry which is preliminary data.</text>
</comment>
<dbReference type="RefSeq" id="WP_146201707.1">
    <property type="nucleotide sequence ID" value="NZ_QGDO01000004.1"/>
</dbReference>
<dbReference type="Proteomes" id="UP000245535">
    <property type="component" value="Unassembled WGS sequence"/>
</dbReference>
<organism evidence="1 2">
    <name type="scientific">Sediminitomix flava</name>
    <dbReference type="NCBI Taxonomy" id="379075"/>
    <lineage>
        <taxon>Bacteria</taxon>
        <taxon>Pseudomonadati</taxon>
        <taxon>Bacteroidota</taxon>
        <taxon>Cytophagia</taxon>
        <taxon>Cytophagales</taxon>
        <taxon>Flammeovirgaceae</taxon>
        <taxon>Sediminitomix</taxon>
    </lineage>
</organism>
<dbReference type="AlphaFoldDB" id="A0A315Z8C1"/>
<name>A0A315Z8C1_SEDFL</name>